<accession>A0A7J0DKF9</accession>
<name>A0A7J0DKF9_9ERIC</name>
<comment type="caution">
    <text evidence="1">The sequence shown here is derived from an EMBL/GenBank/DDBJ whole genome shotgun (WGS) entry which is preliminary data.</text>
</comment>
<proteinExistence type="predicted"/>
<organism evidence="1 2">
    <name type="scientific">Actinidia rufa</name>
    <dbReference type="NCBI Taxonomy" id="165716"/>
    <lineage>
        <taxon>Eukaryota</taxon>
        <taxon>Viridiplantae</taxon>
        <taxon>Streptophyta</taxon>
        <taxon>Embryophyta</taxon>
        <taxon>Tracheophyta</taxon>
        <taxon>Spermatophyta</taxon>
        <taxon>Magnoliopsida</taxon>
        <taxon>eudicotyledons</taxon>
        <taxon>Gunneridae</taxon>
        <taxon>Pentapetalae</taxon>
        <taxon>asterids</taxon>
        <taxon>Ericales</taxon>
        <taxon>Actinidiaceae</taxon>
        <taxon>Actinidia</taxon>
    </lineage>
</organism>
<keyword evidence="2" id="KW-1185">Reference proteome</keyword>
<sequence length="66" mass="7206">MGGNRLRVDRLTEPLYRLLGCHEAKRVGGEMETKLQGAREQVAILRKHCIGGGTAIFIGAEEGSVR</sequence>
<reference evidence="2" key="1">
    <citation type="submission" date="2019-07" db="EMBL/GenBank/DDBJ databases">
        <title>De Novo Assembly of kiwifruit Actinidia rufa.</title>
        <authorList>
            <person name="Sugita-Konishi S."/>
            <person name="Sato K."/>
            <person name="Mori E."/>
            <person name="Abe Y."/>
            <person name="Kisaki G."/>
            <person name="Hamano K."/>
            <person name="Suezawa K."/>
            <person name="Otani M."/>
            <person name="Fukuda T."/>
            <person name="Manabe T."/>
            <person name="Gomi K."/>
            <person name="Tabuchi M."/>
            <person name="Akimitsu K."/>
            <person name="Kataoka I."/>
        </authorList>
    </citation>
    <scope>NUCLEOTIDE SEQUENCE [LARGE SCALE GENOMIC DNA]</scope>
    <source>
        <strain evidence="2">cv. Fuchu</strain>
    </source>
</reference>
<dbReference type="AlphaFoldDB" id="A0A7J0DKF9"/>
<gene>
    <name evidence="1" type="ORF">Acr_00g0047680</name>
</gene>
<evidence type="ECO:0000313" key="1">
    <source>
        <dbReference type="EMBL" id="GFS36721.1"/>
    </source>
</evidence>
<dbReference type="EMBL" id="BJWL01000260">
    <property type="protein sequence ID" value="GFS36721.1"/>
    <property type="molecule type" value="Genomic_DNA"/>
</dbReference>
<protein>
    <submittedName>
        <fullName evidence="1">Uncharacterized protein</fullName>
    </submittedName>
</protein>
<evidence type="ECO:0000313" key="2">
    <source>
        <dbReference type="Proteomes" id="UP000585474"/>
    </source>
</evidence>
<dbReference type="Proteomes" id="UP000585474">
    <property type="component" value="Unassembled WGS sequence"/>
</dbReference>